<protein>
    <submittedName>
        <fullName evidence="3">SFRICE_037470</fullName>
    </submittedName>
</protein>
<evidence type="ECO:0000256" key="1">
    <source>
        <dbReference type="SAM" id="MobiDB-lite"/>
    </source>
</evidence>
<sequence>MKLLFNSVHCTVTLLKLLMGPAFPTDYSEKKCRNKLRGLSHSQSANMVTKKRESSSSSSAFKPLLTKGLFSPEEDLSINHHGCSMRPKFPHDVFLHRLSVVSK</sequence>
<evidence type="ECO:0000256" key="2">
    <source>
        <dbReference type="SAM" id="SignalP"/>
    </source>
</evidence>
<name>A0A2H1VCI5_SPOFR</name>
<feature type="region of interest" description="Disordered" evidence="1">
    <location>
        <begin position="41"/>
        <end position="60"/>
    </location>
</feature>
<feature type="chain" id="PRO_5013695447" evidence="2">
    <location>
        <begin position="25"/>
        <end position="103"/>
    </location>
</feature>
<reference evidence="3" key="1">
    <citation type="submission" date="2016-07" db="EMBL/GenBank/DDBJ databases">
        <authorList>
            <person name="Bretaudeau A."/>
        </authorList>
    </citation>
    <scope>NUCLEOTIDE SEQUENCE</scope>
    <source>
        <strain evidence="3">Rice</strain>
        <tissue evidence="3">Whole body</tissue>
    </source>
</reference>
<keyword evidence="2" id="KW-0732">Signal</keyword>
<organism evidence="3">
    <name type="scientific">Spodoptera frugiperda</name>
    <name type="common">Fall armyworm</name>
    <dbReference type="NCBI Taxonomy" id="7108"/>
    <lineage>
        <taxon>Eukaryota</taxon>
        <taxon>Metazoa</taxon>
        <taxon>Ecdysozoa</taxon>
        <taxon>Arthropoda</taxon>
        <taxon>Hexapoda</taxon>
        <taxon>Insecta</taxon>
        <taxon>Pterygota</taxon>
        <taxon>Neoptera</taxon>
        <taxon>Endopterygota</taxon>
        <taxon>Lepidoptera</taxon>
        <taxon>Glossata</taxon>
        <taxon>Ditrysia</taxon>
        <taxon>Noctuoidea</taxon>
        <taxon>Noctuidae</taxon>
        <taxon>Amphipyrinae</taxon>
        <taxon>Spodoptera</taxon>
    </lineage>
</organism>
<accession>A0A2H1VCI5</accession>
<dbReference type="EMBL" id="ODYU01001811">
    <property type="protein sequence ID" value="SOQ38525.1"/>
    <property type="molecule type" value="Genomic_DNA"/>
</dbReference>
<feature type="signal peptide" evidence="2">
    <location>
        <begin position="1"/>
        <end position="24"/>
    </location>
</feature>
<proteinExistence type="predicted"/>
<gene>
    <name evidence="3" type="ORF">SFRICE_037470</name>
</gene>
<evidence type="ECO:0000313" key="3">
    <source>
        <dbReference type="EMBL" id="SOQ38525.1"/>
    </source>
</evidence>
<dbReference type="AlphaFoldDB" id="A0A2H1VCI5"/>